<dbReference type="EMBL" id="GIBP01004066">
    <property type="protein sequence ID" value="NDV33035.1"/>
    <property type="molecule type" value="Transcribed_RNA"/>
</dbReference>
<comment type="catalytic activity">
    <reaction evidence="5">
        <text>guanosine(9) in tRNA + S-adenosyl-L-methionine = N(1)-methylguanosine(9) in tRNA + S-adenosyl-L-homocysteine + H(+)</text>
        <dbReference type="Rhea" id="RHEA:43156"/>
        <dbReference type="Rhea" id="RHEA-COMP:10367"/>
        <dbReference type="Rhea" id="RHEA-COMP:10368"/>
        <dbReference type="ChEBI" id="CHEBI:15378"/>
        <dbReference type="ChEBI" id="CHEBI:57856"/>
        <dbReference type="ChEBI" id="CHEBI:59789"/>
        <dbReference type="ChEBI" id="CHEBI:73542"/>
        <dbReference type="ChEBI" id="CHEBI:74269"/>
        <dbReference type="EC" id="2.1.1.221"/>
    </reaction>
</comment>
<feature type="region of interest" description="Disordered" evidence="7">
    <location>
        <begin position="336"/>
        <end position="361"/>
    </location>
</feature>
<dbReference type="GO" id="GO:0000049">
    <property type="term" value="F:tRNA binding"/>
    <property type="evidence" value="ECO:0007669"/>
    <property type="project" value="TreeGrafter"/>
</dbReference>
<evidence type="ECO:0000256" key="5">
    <source>
        <dbReference type="ARBA" id="ARBA00048434"/>
    </source>
</evidence>
<dbReference type="Gene3D" id="3.40.1280.30">
    <property type="match status" value="1"/>
</dbReference>
<evidence type="ECO:0000256" key="6">
    <source>
        <dbReference type="SAM" id="Coils"/>
    </source>
</evidence>
<evidence type="ECO:0000256" key="2">
    <source>
        <dbReference type="ARBA" id="ARBA00022603"/>
    </source>
</evidence>
<proteinExistence type="predicted"/>
<name>A0A6B2L7W6_9EUKA</name>
<evidence type="ECO:0000256" key="3">
    <source>
        <dbReference type="ARBA" id="ARBA00022679"/>
    </source>
</evidence>
<dbReference type="InterPro" id="IPR028564">
    <property type="entry name" value="MT_TRM10-typ"/>
</dbReference>
<dbReference type="PROSITE" id="PS51675">
    <property type="entry name" value="SAM_MT_TRM10"/>
    <property type="match status" value="1"/>
</dbReference>
<evidence type="ECO:0000259" key="8">
    <source>
        <dbReference type="PROSITE" id="PS51675"/>
    </source>
</evidence>
<dbReference type="GO" id="GO:0052905">
    <property type="term" value="F:tRNA (guanosine(9)-N1)-methyltransferase activity"/>
    <property type="evidence" value="ECO:0007669"/>
    <property type="project" value="UniProtKB-EC"/>
</dbReference>
<sequence length="361" mass="41968">MRHILNQNHIYIGRNRNTGNQRHMENLILNDQNQILNAQNQISNETNQILNELNQISNEKNQISNEKNQISNEQNQISDEFVEDEGSEFGSKKKKSSDSSSSSDGGGYWRRQRKLYKANCKSKKTNYQSKEEYVQSELYQNLKHKRDQKKSWKEQGLQEIEFHLPKVVIDLSFSNLMTDKERRGTVSQLHHLYGDLRKSSHPLHVTFTGISEDLRAMMNHVGFDRWKVFSTEKSFTEEFDIEKIIYLSPDSPNVLTELDKEKIYIIGGIVDHNRLKNVTYKSATERNIQTARLPLVEYLKESIGNSLNPNHVFSILMDQARLNDWETVLSTHVPSRYITSKKPQKAPKQKQPTQPPPANLN</sequence>
<dbReference type="CDD" id="cd18089">
    <property type="entry name" value="SPOUT_Trm10-like"/>
    <property type="match status" value="1"/>
</dbReference>
<keyword evidence="2" id="KW-0489">Methyltransferase</keyword>
<dbReference type="InterPro" id="IPR007356">
    <property type="entry name" value="tRNA_m1G_MeTrfase_euk"/>
</dbReference>
<feature type="coiled-coil region" evidence="6">
    <location>
        <begin position="28"/>
        <end position="80"/>
    </location>
</feature>
<dbReference type="GO" id="GO:0005634">
    <property type="term" value="C:nucleus"/>
    <property type="evidence" value="ECO:0007669"/>
    <property type="project" value="TreeGrafter"/>
</dbReference>
<evidence type="ECO:0000313" key="9">
    <source>
        <dbReference type="EMBL" id="NDV33035.1"/>
    </source>
</evidence>
<dbReference type="EC" id="2.1.1.221" evidence="1"/>
<keyword evidence="3" id="KW-0808">Transferase</keyword>
<dbReference type="InterPro" id="IPR038459">
    <property type="entry name" value="MT_TRM10-typ_sf"/>
</dbReference>
<evidence type="ECO:0000256" key="1">
    <source>
        <dbReference type="ARBA" id="ARBA00012797"/>
    </source>
</evidence>
<dbReference type="PANTHER" id="PTHR13563">
    <property type="entry name" value="TRNA (GUANINE-9-) METHYLTRANSFERASE"/>
    <property type="match status" value="1"/>
</dbReference>
<feature type="domain" description="SAM-dependent MTase TRM10-type" evidence="8">
    <location>
        <begin position="152"/>
        <end position="340"/>
    </location>
</feature>
<evidence type="ECO:0000256" key="7">
    <source>
        <dbReference type="SAM" id="MobiDB-lite"/>
    </source>
</evidence>
<accession>A0A6B2L7W6</accession>
<dbReference type="PANTHER" id="PTHR13563:SF13">
    <property type="entry name" value="TRNA METHYLTRANSFERASE 10 HOMOLOG A"/>
    <property type="match status" value="1"/>
</dbReference>
<organism evidence="9">
    <name type="scientific">Arcella intermedia</name>
    <dbReference type="NCBI Taxonomy" id="1963864"/>
    <lineage>
        <taxon>Eukaryota</taxon>
        <taxon>Amoebozoa</taxon>
        <taxon>Tubulinea</taxon>
        <taxon>Elardia</taxon>
        <taxon>Arcellinida</taxon>
        <taxon>Sphaerothecina</taxon>
        <taxon>Arcellidae</taxon>
        <taxon>Arcella</taxon>
    </lineage>
</organism>
<keyword evidence="4" id="KW-0949">S-adenosyl-L-methionine</keyword>
<protein>
    <recommendedName>
        <fullName evidence="1">tRNA (guanine(9)-N(1))-methyltransferase</fullName>
        <ecNumber evidence="1">2.1.1.221</ecNumber>
    </recommendedName>
</protein>
<evidence type="ECO:0000256" key="4">
    <source>
        <dbReference type="ARBA" id="ARBA00022691"/>
    </source>
</evidence>
<dbReference type="AlphaFoldDB" id="A0A6B2L7W6"/>
<reference evidence="9" key="1">
    <citation type="journal article" date="2020" name="J. Eukaryot. Microbiol.">
        <title>De novo Sequencing, Assembly and Annotation of the Transcriptome for the Free-Living Testate Amoeba Arcella intermedia.</title>
        <authorList>
            <person name="Ribeiro G.M."/>
            <person name="Porfirio-Sousa A.L."/>
            <person name="Maurer-Alcala X.X."/>
            <person name="Katz L.A."/>
            <person name="Lahr D.J.G."/>
        </authorList>
    </citation>
    <scope>NUCLEOTIDE SEQUENCE</scope>
</reference>
<feature type="region of interest" description="Disordered" evidence="7">
    <location>
        <begin position="82"/>
        <end position="108"/>
    </location>
</feature>
<dbReference type="GO" id="GO:0002939">
    <property type="term" value="P:tRNA N1-guanine methylation"/>
    <property type="evidence" value="ECO:0007669"/>
    <property type="project" value="TreeGrafter"/>
</dbReference>
<keyword evidence="6" id="KW-0175">Coiled coil</keyword>